<keyword evidence="7 8" id="KW-0131">Cell cycle</keyword>
<feature type="compositionally biased region" description="Basic and acidic residues" evidence="10">
    <location>
        <begin position="370"/>
        <end position="415"/>
    </location>
</feature>
<reference evidence="12 13" key="1">
    <citation type="submission" date="2018-03" db="EMBL/GenBank/DDBJ databases">
        <authorList>
            <person name="Zhou J."/>
            <person name="Li X."/>
            <person name="Xue M."/>
            <person name="Yin J."/>
        </authorList>
    </citation>
    <scope>NUCLEOTIDE SEQUENCE [LARGE SCALE GENOMIC DNA]</scope>
    <source>
        <strain evidence="12 13">SYSU ZJ2214</strain>
    </source>
</reference>
<dbReference type="PANTHER" id="PTHR38685">
    <property type="entry name" value="CELL DIVISION PROTEIN ZIPA"/>
    <property type="match status" value="1"/>
</dbReference>
<dbReference type="NCBIfam" id="TIGR02205">
    <property type="entry name" value="septum_zipA"/>
    <property type="match status" value="1"/>
</dbReference>
<dbReference type="Gene3D" id="3.30.1400.10">
    <property type="entry name" value="ZipA, C-terminal FtsZ-binding domain"/>
    <property type="match status" value="1"/>
</dbReference>
<evidence type="ECO:0000256" key="3">
    <source>
        <dbReference type="ARBA" id="ARBA00022618"/>
    </source>
</evidence>
<comment type="caution">
    <text evidence="12">The sequence shown here is derived from an EMBL/GenBank/DDBJ whole genome shotgun (WGS) entry which is preliminary data.</text>
</comment>
<name>A0ABX5J0R1_9GAMM</name>
<comment type="similarity">
    <text evidence="8 9">Belongs to the ZipA family.</text>
</comment>
<protein>
    <recommendedName>
        <fullName evidence="8 9">Cell division protein ZipA</fullName>
    </recommendedName>
</protein>
<feature type="transmembrane region" description="Helical" evidence="8">
    <location>
        <begin position="6"/>
        <end position="24"/>
    </location>
</feature>
<evidence type="ECO:0000256" key="7">
    <source>
        <dbReference type="ARBA" id="ARBA00023306"/>
    </source>
</evidence>
<evidence type="ECO:0000256" key="9">
    <source>
        <dbReference type="RuleBase" id="RU003612"/>
    </source>
</evidence>
<evidence type="ECO:0000256" key="4">
    <source>
        <dbReference type="ARBA" id="ARBA00022692"/>
    </source>
</evidence>
<keyword evidence="1 8" id="KW-1003">Cell membrane</keyword>
<feature type="domain" description="ZipA C-terminal FtsZ-binding" evidence="11">
    <location>
        <begin position="526"/>
        <end position="657"/>
    </location>
</feature>
<sequence>MELREWLIILGLALVTLIVIDGARRLQRQRRTPRLDEVQGDVLDSGYGSYESGYGSGHGSRHDQEPAMAASPGPSAPERREVASVEDDPEERARQEEINWELPNGGARVVRPADFSNVQPKPKLQRQEHPGPSRVLSEFRSSQASRAQEAGDSQRADGSSTNDRPADTVAPRASQPAPAARAEQPTQAEGIEEGAEQAPAEAEPTPAQAEPTPAQAEPSVRVDQAPAQAPNAENAEEVAEQSSLTDEPMAADSREEPRATSETTMDAPVDADASTGKTAQDEHAVRDDVADAGDGRREPSLSARRDDDVASEPGDAAMPSLAADPQDHEEFDEDQYRLVDFEGMGDSLKDRSRRMGSSVHRFGASLQKSLGERREQKRIEREKREKERAEKARLKAEQKAEQAKLKAEEEARRQAEQAQHQAEQQRQRQQEEGLRQEQAAQEAERRRQEALLARQTAADQRGASSMEDEASFDDATYDEAAYDEAAFNEAADANAEDSRVRTHPVLEKALRHDVNAEHARDSLSNAEEIIVISVMSRDEDGFPGTTLLELMMACGLRYSRDMGIFHRFETEDEGSALQFSMVNVLKPGTFPIEAMDDFTTPGITLLMPLPSAKDSSAAFEAMVETAMVIVRHMGGELKDENHSVMTAQTVEFARQRVQEFERRHRLHRYQVN</sequence>
<feature type="region of interest" description="Disordered" evidence="10">
    <location>
        <begin position="347"/>
        <end position="470"/>
    </location>
</feature>
<comment type="subunit">
    <text evidence="8">Interacts with FtsZ via their C-terminal domains.</text>
</comment>
<dbReference type="SMART" id="SM00771">
    <property type="entry name" value="ZipA_C"/>
    <property type="match status" value="1"/>
</dbReference>
<dbReference type="PANTHER" id="PTHR38685:SF1">
    <property type="entry name" value="CELL DIVISION PROTEIN ZIPA"/>
    <property type="match status" value="1"/>
</dbReference>
<keyword evidence="6 8" id="KW-0472">Membrane</keyword>
<evidence type="ECO:0000259" key="11">
    <source>
        <dbReference type="SMART" id="SM00771"/>
    </source>
</evidence>
<evidence type="ECO:0000256" key="1">
    <source>
        <dbReference type="ARBA" id="ARBA00022475"/>
    </source>
</evidence>
<feature type="compositionally biased region" description="Low complexity" evidence="10">
    <location>
        <begin position="170"/>
        <end position="189"/>
    </location>
</feature>
<feature type="compositionally biased region" description="Low complexity" evidence="10">
    <location>
        <begin position="196"/>
        <end position="233"/>
    </location>
</feature>
<proteinExistence type="inferred from homology"/>
<comment type="subcellular location">
    <subcellularLocation>
        <location evidence="8">Cell inner membrane</location>
        <topology evidence="8">Single-pass type I membrane protein</topology>
    </subcellularLocation>
    <text evidence="8">Localizes to the Z ring in an FtsZ-dependent manner.</text>
</comment>
<dbReference type="Pfam" id="PF04354">
    <property type="entry name" value="ZipA_C"/>
    <property type="match status" value="1"/>
</dbReference>
<accession>A0ABX5J0R1</accession>
<comment type="function">
    <text evidence="8 9">Essential cell division protein that stabilizes the FtsZ protofilaments by cross-linking them and that serves as a cytoplasmic membrane anchor for the Z ring. Also required for the recruitment to the septal ring of downstream cell division proteins.</text>
</comment>
<gene>
    <name evidence="8 12" type="primary">zipA</name>
    <name evidence="12" type="ORF">C6W88_09860</name>
</gene>
<dbReference type="Proteomes" id="UP000241895">
    <property type="component" value="Unassembled WGS sequence"/>
</dbReference>
<feature type="region of interest" description="Disordered" evidence="10">
    <location>
        <begin position="37"/>
        <end position="332"/>
    </location>
</feature>
<dbReference type="InterPro" id="IPR007449">
    <property type="entry name" value="ZipA_FtsZ-bd_C"/>
</dbReference>
<evidence type="ECO:0000256" key="10">
    <source>
        <dbReference type="SAM" id="MobiDB-lite"/>
    </source>
</evidence>
<evidence type="ECO:0000256" key="5">
    <source>
        <dbReference type="ARBA" id="ARBA00022989"/>
    </source>
</evidence>
<dbReference type="EMBL" id="PXNS01000005">
    <property type="protein sequence ID" value="PTL94671.1"/>
    <property type="molecule type" value="Genomic_DNA"/>
</dbReference>
<evidence type="ECO:0000313" key="13">
    <source>
        <dbReference type="Proteomes" id="UP000241895"/>
    </source>
</evidence>
<evidence type="ECO:0000256" key="8">
    <source>
        <dbReference type="HAMAP-Rule" id="MF_00509"/>
    </source>
</evidence>
<dbReference type="InterPro" id="IPR011919">
    <property type="entry name" value="Cell_div_ZipA"/>
</dbReference>
<evidence type="ECO:0000256" key="2">
    <source>
        <dbReference type="ARBA" id="ARBA00022519"/>
    </source>
</evidence>
<dbReference type="GO" id="GO:0051301">
    <property type="term" value="P:cell division"/>
    <property type="evidence" value="ECO:0007669"/>
    <property type="project" value="UniProtKB-KW"/>
</dbReference>
<feature type="compositionally biased region" description="Basic and acidic residues" evidence="10">
    <location>
        <begin position="279"/>
        <end position="308"/>
    </location>
</feature>
<dbReference type="HAMAP" id="MF_00509">
    <property type="entry name" value="ZipA"/>
    <property type="match status" value="1"/>
</dbReference>
<dbReference type="RefSeq" id="WP_108132333.1">
    <property type="nucleotide sequence ID" value="NZ_PXNS01000005.1"/>
</dbReference>
<dbReference type="SUPFAM" id="SSF64383">
    <property type="entry name" value="Cell-division protein ZipA, C-terminal domain"/>
    <property type="match status" value="1"/>
</dbReference>
<organism evidence="12 13">
    <name type="scientific">Halomonas litopenaei</name>
    <dbReference type="NCBI Taxonomy" id="2109328"/>
    <lineage>
        <taxon>Bacteria</taxon>
        <taxon>Pseudomonadati</taxon>
        <taxon>Pseudomonadota</taxon>
        <taxon>Gammaproteobacteria</taxon>
        <taxon>Oceanospirillales</taxon>
        <taxon>Halomonadaceae</taxon>
        <taxon>Halomonas</taxon>
    </lineage>
</organism>
<dbReference type="InterPro" id="IPR036765">
    <property type="entry name" value="ZipA_FtsZ-bd_C_sf"/>
</dbReference>
<evidence type="ECO:0000256" key="6">
    <source>
        <dbReference type="ARBA" id="ARBA00023136"/>
    </source>
</evidence>
<keyword evidence="2 8" id="KW-0997">Cell inner membrane</keyword>
<keyword evidence="13" id="KW-1185">Reference proteome</keyword>
<keyword evidence="5 8" id="KW-1133">Transmembrane helix</keyword>
<keyword evidence="4 8" id="KW-0812">Transmembrane</keyword>
<evidence type="ECO:0000313" key="12">
    <source>
        <dbReference type="EMBL" id="PTL94671.1"/>
    </source>
</evidence>
<feature type="compositionally biased region" description="Basic and acidic residues" evidence="10">
    <location>
        <begin position="423"/>
        <end position="435"/>
    </location>
</feature>
<keyword evidence="3 8" id="KW-0132">Cell division</keyword>